<keyword evidence="5" id="KW-1185">Reference proteome</keyword>
<dbReference type="PROSITE" id="PS00455">
    <property type="entry name" value="AMP_BINDING"/>
    <property type="match status" value="1"/>
</dbReference>
<keyword evidence="1" id="KW-0596">Phosphopantetheine</keyword>
<dbReference type="InterPro" id="IPR020845">
    <property type="entry name" value="AMP-binding_CS"/>
</dbReference>
<dbReference type="GO" id="GO:0043041">
    <property type="term" value="P:amino acid activation for nonribosomal peptide biosynthetic process"/>
    <property type="evidence" value="ECO:0007669"/>
    <property type="project" value="TreeGrafter"/>
</dbReference>
<dbReference type="InterPro" id="IPR042099">
    <property type="entry name" value="ANL_N_sf"/>
</dbReference>
<dbReference type="VEuPathDB" id="FungiDB:MGYG_07184"/>
<keyword evidence="2" id="KW-0597">Phosphoprotein</keyword>
<protein>
    <recommendedName>
        <fullName evidence="3">AMP-dependent synthetase/ligase domain-containing protein</fullName>
    </recommendedName>
</protein>
<dbReference type="EMBL" id="DS989827">
    <property type="protein sequence ID" value="EFR04177.1"/>
    <property type="molecule type" value="Genomic_DNA"/>
</dbReference>
<dbReference type="GO" id="GO:0005737">
    <property type="term" value="C:cytoplasm"/>
    <property type="evidence" value="ECO:0007669"/>
    <property type="project" value="TreeGrafter"/>
</dbReference>
<dbReference type="HOGENOM" id="CLU_1309826_0_0_1"/>
<evidence type="ECO:0000259" key="3">
    <source>
        <dbReference type="Pfam" id="PF00501"/>
    </source>
</evidence>
<organism evidence="5">
    <name type="scientific">Arthroderma gypseum (strain ATCC MYA-4604 / CBS 118893)</name>
    <name type="common">Microsporum gypseum</name>
    <dbReference type="NCBI Taxonomy" id="535722"/>
    <lineage>
        <taxon>Eukaryota</taxon>
        <taxon>Fungi</taxon>
        <taxon>Dikarya</taxon>
        <taxon>Ascomycota</taxon>
        <taxon>Pezizomycotina</taxon>
        <taxon>Eurotiomycetes</taxon>
        <taxon>Eurotiomycetidae</taxon>
        <taxon>Onygenales</taxon>
        <taxon>Arthrodermataceae</taxon>
        <taxon>Nannizzia</taxon>
    </lineage>
</organism>
<dbReference type="PANTHER" id="PTHR45527:SF1">
    <property type="entry name" value="FATTY ACID SYNTHASE"/>
    <property type="match status" value="1"/>
</dbReference>
<dbReference type="InterPro" id="IPR000873">
    <property type="entry name" value="AMP-dep_synth/lig_dom"/>
</dbReference>
<dbReference type="Gene3D" id="3.40.50.12780">
    <property type="entry name" value="N-terminal domain of ligase-like"/>
    <property type="match status" value="1"/>
</dbReference>
<evidence type="ECO:0000256" key="1">
    <source>
        <dbReference type="ARBA" id="ARBA00022450"/>
    </source>
</evidence>
<dbReference type="STRING" id="535722.E4V2B2"/>
<sequence length="210" mass="23165">MAEKVARIYCGCDIEKTLNTKTFVKHIIVKNSKGDKAYWKSALAVSGLPHRKARYRDQGAGGSPVLRKIRLDACGELIVASRKNKQMAEVPGTTKRLWLWFTSGGQALNLSAIAKTRLLPSTDPSETLMVLFTSGSTGLPKGTIITHSLFATAINHHRKVFGIGPGERVYDFTSYSFDIAWFNALQSLSHGACLCIPSEQERKTTSKDQY</sequence>
<reference evidence="5" key="1">
    <citation type="journal article" date="2012" name="MBio">
        <title>Comparative genome analysis of Trichophyton rubrum and related dermatophytes reveals candidate genes involved in infection.</title>
        <authorList>
            <person name="Martinez D.A."/>
            <person name="Oliver B.G."/>
            <person name="Graeser Y."/>
            <person name="Goldberg J.M."/>
            <person name="Li W."/>
            <person name="Martinez-Rossi N.M."/>
            <person name="Monod M."/>
            <person name="Shelest E."/>
            <person name="Barton R.C."/>
            <person name="Birch E."/>
            <person name="Brakhage A.A."/>
            <person name="Chen Z."/>
            <person name="Gurr S.J."/>
            <person name="Heiman D."/>
            <person name="Heitman J."/>
            <person name="Kosti I."/>
            <person name="Rossi A."/>
            <person name="Saif S."/>
            <person name="Samalova M."/>
            <person name="Saunders C.W."/>
            <person name="Shea T."/>
            <person name="Summerbell R.C."/>
            <person name="Xu J."/>
            <person name="Young S."/>
            <person name="Zeng Q."/>
            <person name="Birren B.W."/>
            <person name="Cuomo C.A."/>
            <person name="White T.C."/>
        </authorList>
    </citation>
    <scope>NUCLEOTIDE SEQUENCE [LARGE SCALE GENOMIC DNA]</scope>
    <source>
        <strain evidence="5">ATCC MYA-4604 / CBS 118893</strain>
    </source>
</reference>
<gene>
    <name evidence="4" type="ORF">MGYG_07184</name>
</gene>
<evidence type="ECO:0000313" key="4">
    <source>
        <dbReference type="EMBL" id="EFR04177.1"/>
    </source>
</evidence>
<dbReference type="PANTHER" id="PTHR45527">
    <property type="entry name" value="NONRIBOSOMAL PEPTIDE SYNTHETASE"/>
    <property type="match status" value="1"/>
</dbReference>
<dbReference type="Pfam" id="PF00501">
    <property type="entry name" value="AMP-binding"/>
    <property type="match status" value="1"/>
</dbReference>
<dbReference type="OrthoDB" id="416786at2759"/>
<feature type="domain" description="AMP-dependent synthetase/ligase" evidence="3">
    <location>
        <begin position="108"/>
        <end position="202"/>
    </location>
</feature>
<accession>E4V2B2</accession>
<dbReference type="RefSeq" id="XP_003171185.1">
    <property type="nucleotide sequence ID" value="XM_003171137.1"/>
</dbReference>
<evidence type="ECO:0000313" key="5">
    <source>
        <dbReference type="Proteomes" id="UP000002669"/>
    </source>
</evidence>
<evidence type="ECO:0000256" key="2">
    <source>
        <dbReference type="ARBA" id="ARBA00022553"/>
    </source>
</evidence>
<name>E4V2B2_ARTGP</name>
<dbReference type="GO" id="GO:0044550">
    <property type="term" value="P:secondary metabolite biosynthetic process"/>
    <property type="evidence" value="ECO:0007669"/>
    <property type="project" value="TreeGrafter"/>
</dbReference>
<dbReference type="GO" id="GO:0031177">
    <property type="term" value="F:phosphopantetheine binding"/>
    <property type="evidence" value="ECO:0007669"/>
    <property type="project" value="TreeGrafter"/>
</dbReference>
<dbReference type="SUPFAM" id="SSF56801">
    <property type="entry name" value="Acetyl-CoA synthetase-like"/>
    <property type="match status" value="1"/>
</dbReference>
<dbReference type="InParanoid" id="E4V2B2"/>
<dbReference type="AlphaFoldDB" id="E4V2B2"/>
<proteinExistence type="predicted"/>
<dbReference type="eggNOG" id="KOG1178">
    <property type="taxonomic scope" value="Eukaryota"/>
</dbReference>
<dbReference type="Proteomes" id="UP000002669">
    <property type="component" value="Unassembled WGS sequence"/>
</dbReference>
<dbReference type="GeneID" id="10026435"/>